<dbReference type="EMBL" id="CP025197">
    <property type="protein sequence ID" value="AUG56901.1"/>
    <property type="molecule type" value="Genomic_DNA"/>
</dbReference>
<accession>A0A2K9EK27</accession>
<proteinExistence type="predicted"/>
<dbReference type="KEGG" id="hsc:HVS_04830"/>
<gene>
    <name evidence="2" type="ORF">B9R14_09355</name>
    <name evidence="1" type="ORF">HVS_04830</name>
</gene>
<dbReference type="Proteomes" id="UP000233534">
    <property type="component" value="Chromosome"/>
</dbReference>
<evidence type="ECO:0000313" key="1">
    <source>
        <dbReference type="EMBL" id="AUG56901.1"/>
    </source>
</evidence>
<dbReference type="AlphaFoldDB" id="A0A2K9EK27"/>
<evidence type="ECO:0000313" key="2">
    <source>
        <dbReference type="EMBL" id="PQQ66929.1"/>
    </source>
</evidence>
<dbReference type="EMBL" id="NEMB01000003">
    <property type="protein sequence ID" value="PQQ66929.1"/>
    <property type="molecule type" value="Genomic_DNA"/>
</dbReference>
<dbReference type="RefSeq" id="WP_101299713.1">
    <property type="nucleotide sequence ID" value="NZ_CP025197.1"/>
</dbReference>
<dbReference type="Proteomes" id="UP000239720">
    <property type="component" value="Unassembled WGS sequence"/>
</dbReference>
<sequence length="78" mass="8842">MDKPAVEVIAYYNLDGDIIPLKIRIDKDKVYSVDKPGKPVKGASLKIGVQGVRYSCFIGGKRAYLYLNHENKWFIEPV</sequence>
<evidence type="ECO:0000313" key="3">
    <source>
        <dbReference type="Proteomes" id="UP000233534"/>
    </source>
</evidence>
<organism evidence="1 3">
    <name type="scientific">Acetivibrio saccincola</name>
    <dbReference type="NCBI Taxonomy" id="1677857"/>
    <lineage>
        <taxon>Bacteria</taxon>
        <taxon>Bacillati</taxon>
        <taxon>Bacillota</taxon>
        <taxon>Clostridia</taxon>
        <taxon>Eubacteriales</taxon>
        <taxon>Oscillospiraceae</taxon>
        <taxon>Acetivibrio</taxon>
    </lineage>
</organism>
<keyword evidence="3" id="KW-1185">Reference proteome</keyword>
<protein>
    <submittedName>
        <fullName evidence="1">Uncharacterized protein</fullName>
    </submittedName>
</protein>
<dbReference type="OrthoDB" id="1683857at2"/>
<name>A0A2K9EK27_9FIRM</name>
<reference evidence="2 4" key="2">
    <citation type="journal article" date="2018" name="Syst. Appl. Microbiol.">
        <title>Characterization and high-quality draft genome sequence of Herbivorax saccincola A7, an anaerobic, alkaliphilic, thermophilic, cellulolytic, and xylanolytic bacterium.</title>
        <authorList>
            <person name="Aikawa S."/>
            <person name="Baramee S."/>
            <person name="Sermsathanaswadi J."/>
            <person name="Thianheng P."/>
            <person name="Tachaapaikoon C."/>
            <person name="Shikata A."/>
            <person name="Waeonukul R."/>
            <person name="Pason P."/>
            <person name="Ratanakhanokchai K."/>
            <person name="Kosugi A."/>
        </authorList>
    </citation>
    <scope>NUCLEOTIDE SEQUENCE [LARGE SCALE GENOMIC DNA]</scope>
    <source>
        <strain evidence="2 4">A7</strain>
    </source>
</reference>
<evidence type="ECO:0000313" key="4">
    <source>
        <dbReference type="Proteomes" id="UP000239720"/>
    </source>
</evidence>
<reference evidence="1 3" key="1">
    <citation type="submission" date="2017-12" db="EMBL/GenBank/DDBJ databases">
        <title>Complete genome sequence of Herbivorax saccincola GGR1, a novel Cellulosome-producing hydrolytic bacterium in a thermophilic biogas plant, established by Illumina and Nanopore MinION sequencing.</title>
        <authorList>
            <person name="Pechtl A."/>
            <person name="Ruckert C."/>
            <person name="Koeck D.E."/>
            <person name="Maus I."/>
            <person name="Winkler A."/>
            <person name="Kalinowski J."/>
            <person name="Puhler A."/>
            <person name="Schwarz W.W."/>
            <person name="Zverlov V.V."/>
            <person name="Schluter A."/>
            <person name="Liebl W."/>
        </authorList>
    </citation>
    <scope>NUCLEOTIDE SEQUENCE [LARGE SCALE GENOMIC DNA]</scope>
    <source>
        <strain evidence="1">GGR1</strain>
        <strain evidence="3">SR1</strain>
    </source>
</reference>